<dbReference type="PANTHER" id="PTHR31944:SF129">
    <property type="entry name" value="ASPYRIDONES CLUSTER REGULATOR APDR-RELATED"/>
    <property type="match status" value="1"/>
</dbReference>
<evidence type="ECO:0000313" key="10">
    <source>
        <dbReference type="Proteomes" id="UP000178129"/>
    </source>
</evidence>
<feature type="domain" description="Zn(2)-C6 fungal-type" evidence="8">
    <location>
        <begin position="33"/>
        <end position="63"/>
    </location>
</feature>
<evidence type="ECO:0000256" key="7">
    <source>
        <dbReference type="SAM" id="MobiDB-lite"/>
    </source>
</evidence>
<evidence type="ECO:0000256" key="4">
    <source>
        <dbReference type="ARBA" id="ARBA00023125"/>
    </source>
</evidence>
<dbReference type="Gene3D" id="4.10.240.10">
    <property type="entry name" value="Zn(2)-C6 fungal-type DNA-binding domain"/>
    <property type="match status" value="1"/>
</dbReference>
<name>A0A1E1KE27_9HELO</name>
<dbReference type="GO" id="GO:0006351">
    <property type="term" value="P:DNA-templated transcription"/>
    <property type="evidence" value="ECO:0007669"/>
    <property type="project" value="InterPro"/>
</dbReference>
<dbReference type="EMBL" id="FJUW01000009">
    <property type="protein sequence ID" value="CZS94984.1"/>
    <property type="molecule type" value="Genomic_DNA"/>
</dbReference>
<keyword evidence="5" id="KW-0804">Transcription</keyword>
<reference evidence="10" key="1">
    <citation type="submission" date="2016-03" db="EMBL/GenBank/DDBJ databases">
        <authorList>
            <person name="Ploux O."/>
        </authorList>
    </citation>
    <scope>NUCLEOTIDE SEQUENCE [LARGE SCALE GENOMIC DNA]</scope>
    <source>
        <strain evidence="10">UK7</strain>
    </source>
</reference>
<dbReference type="GO" id="GO:0008270">
    <property type="term" value="F:zinc ion binding"/>
    <property type="evidence" value="ECO:0007669"/>
    <property type="project" value="InterPro"/>
</dbReference>
<evidence type="ECO:0000256" key="6">
    <source>
        <dbReference type="ARBA" id="ARBA00023242"/>
    </source>
</evidence>
<dbReference type="Pfam" id="PF00172">
    <property type="entry name" value="Zn_clus"/>
    <property type="match status" value="1"/>
</dbReference>
<proteinExistence type="predicted"/>
<dbReference type="Proteomes" id="UP000178129">
    <property type="component" value="Unassembled WGS sequence"/>
</dbReference>
<keyword evidence="2" id="KW-0862">Zinc</keyword>
<gene>
    <name evidence="9" type="ORF">RCO7_06473</name>
</gene>
<accession>A0A1E1KE27</accession>
<sequence>MSEPENHLHLPATALVPATPAAPLRKRRRPALACEQCRRRKIKCDRTYPCGQCTQLKTSACSYSSPAPVSSHVDRGSIQKPKQAVQVEPRADSTLGRWAKENGISIPSHTRVIESASTSNYAPSPSTSSPRGPTSPEKSRTSVSSPAFDEIHELSQTANNKQLLNRLIDKLSDPKDSPHSTVRREEFQFSLEQKDQVRGTVSKTRFFGQSHWMYSFGAFDQIACMSIDPSSNTPGLHDTFHESDVFRMLGECKAISRAAKATPHNLYLLNPHFRESVPSRDVCDKLVACYLRTSESIFRILHIPSFHREYNQYWLNPAGTGSPFIIKLLLVMSIGAVYYQEPDSAHWRGQALQWLFAAQSWISTPFEKKRLHISGLQIHCLTLVSRLDNAVAGDLIWNSAGSMVRMAFQMGYHRDPSFLPNMSPLHAELRRRLWATIMEINIQAALDSGMPALISTDDYDTEPPANLDDDDIDEPVTSMPKSKPSHVFTQTSLQIRLLSSIKLRLLIVSHSNNIRLEPSYEEVLRINTELSKCLKENNAFISKVLQSSPHPPKIFQMDRNNFDIAIRRYLLTLHRPFSARATRDPRFYFSRKMCLDLATMFLTYPSTNSSEPSPPEGHQDDYTRMTILRGGFCKGLIINACIVIFSEIIAQLEEETTFTDQSRMAREPLKNLLRGAVDLLAKRVEFAENNVKGHLFISVVLAQIEALEVGANQEVNVIEAGRKSVALCLELLKRRIPQRVSAGDYDRHVEDGTSPDGIGVTGGVGEIPDPRMDFTMDDWNMDFNLPDSWLVSGWEDNQPWGLQI</sequence>
<comment type="caution">
    <text evidence="9">The sequence shown here is derived from an EMBL/GenBank/DDBJ whole genome shotgun (WGS) entry which is preliminary data.</text>
</comment>
<dbReference type="PROSITE" id="PS50048">
    <property type="entry name" value="ZN2_CY6_FUNGAL_2"/>
    <property type="match status" value="1"/>
</dbReference>
<keyword evidence="3" id="KW-0805">Transcription regulation</keyword>
<dbReference type="PANTHER" id="PTHR31944">
    <property type="entry name" value="HEME-RESPONSIVE ZINC FINGER TRANSCRIPTION FACTOR HAP1"/>
    <property type="match status" value="1"/>
</dbReference>
<keyword evidence="1" id="KW-0479">Metal-binding</keyword>
<dbReference type="InterPro" id="IPR036864">
    <property type="entry name" value="Zn2-C6_fun-type_DNA-bd_sf"/>
</dbReference>
<dbReference type="GO" id="GO:0001228">
    <property type="term" value="F:DNA-binding transcription activator activity, RNA polymerase II-specific"/>
    <property type="evidence" value="ECO:0007669"/>
    <property type="project" value="TreeGrafter"/>
</dbReference>
<dbReference type="CDD" id="cd12148">
    <property type="entry name" value="fungal_TF_MHR"/>
    <property type="match status" value="1"/>
</dbReference>
<feature type="region of interest" description="Disordered" evidence="7">
    <location>
        <begin position="116"/>
        <end position="146"/>
    </location>
</feature>
<dbReference type="InterPro" id="IPR001138">
    <property type="entry name" value="Zn2Cys6_DnaBD"/>
</dbReference>
<evidence type="ECO:0000313" key="9">
    <source>
        <dbReference type="EMBL" id="CZS94984.1"/>
    </source>
</evidence>
<dbReference type="InterPro" id="IPR051430">
    <property type="entry name" value="Fungal_TF_Env_Response"/>
</dbReference>
<dbReference type="PROSITE" id="PS00463">
    <property type="entry name" value="ZN2_CY6_FUNGAL_1"/>
    <property type="match status" value="1"/>
</dbReference>
<feature type="region of interest" description="Disordered" evidence="7">
    <location>
        <begin position="64"/>
        <end position="92"/>
    </location>
</feature>
<keyword evidence="6" id="KW-0539">Nucleus</keyword>
<dbReference type="AlphaFoldDB" id="A0A1E1KE27"/>
<dbReference type="CDD" id="cd00067">
    <property type="entry name" value="GAL4"/>
    <property type="match status" value="1"/>
</dbReference>
<dbReference type="SMART" id="SM00906">
    <property type="entry name" value="Fungal_trans"/>
    <property type="match status" value="1"/>
</dbReference>
<dbReference type="GO" id="GO:0005634">
    <property type="term" value="C:nucleus"/>
    <property type="evidence" value="ECO:0007669"/>
    <property type="project" value="TreeGrafter"/>
</dbReference>
<evidence type="ECO:0000256" key="3">
    <source>
        <dbReference type="ARBA" id="ARBA00023015"/>
    </source>
</evidence>
<organism evidence="9 10">
    <name type="scientific">Rhynchosporium graminicola</name>
    <dbReference type="NCBI Taxonomy" id="2792576"/>
    <lineage>
        <taxon>Eukaryota</taxon>
        <taxon>Fungi</taxon>
        <taxon>Dikarya</taxon>
        <taxon>Ascomycota</taxon>
        <taxon>Pezizomycotina</taxon>
        <taxon>Leotiomycetes</taxon>
        <taxon>Helotiales</taxon>
        <taxon>Ploettnerulaceae</taxon>
        <taxon>Rhynchosporium</taxon>
    </lineage>
</organism>
<protein>
    <submittedName>
        <fullName evidence="9">Related to transcription activator protein acu-15</fullName>
    </submittedName>
</protein>
<keyword evidence="10" id="KW-1185">Reference proteome</keyword>
<evidence type="ECO:0000256" key="5">
    <source>
        <dbReference type="ARBA" id="ARBA00023163"/>
    </source>
</evidence>
<feature type="region of interest" description="Disordered" evidence="7">
    <location>
        <begin position="745"/>
        <end position="764"/>
    </location>
</feature>
<dbReference type="STRING" id="914237.A0A1E1KE27"/>
<evidence type="ECO:0000256" key="2">
    <source>
        <dbReference type="ARBA" id="ARBA00022833"/>
    </source>
</evidence>
<evidence type="ECO:0000256" key="1">
    <source>
        <dbReference type="ARBA" id="ARBA00022723"/>
    </source>
</evidence>
<dbReference type="InParanoid" id="A0A1E1KE27"/>
<feature type="compositionally biased region" description="Low complexity" evidence="7">
    <location>
        <begin position="123"/>
        <end position="136"/>
    </location>
</feature>
<dbReference type="Pfam" id="PF04082">
    <property type="entry name" value="Fungal_trans"/>
    <property type="match status" value="1"/>
</dbReference>
<dbReference type="SMART" id="SM00066">
    <property type="entry name" value="GAL4"/>
    <property type="match status" value="1"/>
</dbReference>
<keyword evidence="4" id="KW-0238">DNA-binding</keyword>
<dbReference type="InterPro" id="IPR007219">
    <property type="entry name" value="XnlR_reg_dom"/>
</dbReference>
<evidence type="ECO:0000259" key="8">
    <source>
        <dbReference type="PROSITE" id="PS50048"/>
    </source>
</evidence>
<dbReference type="SUPFAM" id="SSF57701">
    <property type="entry name" value="Zn2/Cys6 DNA-binding domain"/>
    <property type="match status" value="1"/>
</dbReference>
<dbReference type="GO" id="GO:0000978">
    <property type="term" value="F:RNA polymerase II cis-regulatory region sequence-specific DNA binding"/>
    <property type="evidence" value="ECO:0007669"/>
    <property type="project" value="TreeGrafter"/>
</dbReference>